<dbReference type="AlphaFoldDB" id="A0AAW9RD12"/>
<accession>A0AAW9RD12</accession>
<feature type="transmembrane region" description="Helical" evidence="6">
    <location>
        <begin position="7"/>
        <end position="26"/>
    </location>
</feature>
<protein>
    <submittedName>
        <fullName evidence="7">CvpA family protein</fullName>
    </submittedName>
</protein>
<feature type="transmembrane region" description="Helical" evidence="6">
    <location>
        <begin position="65"/>
        <end position="86"/>
    </location>
</feature>
<evidence type="ECO:0000256" key="6">
    <source>
        <dbReference type="SAM" id="Phobius"/>
    </source>
</evidence>
<comment type="caution">
    <text evidence="7">The sequence shown here is derived from an EMBL/GenBank/DDBJ whole genome shotgun (WGS) entry which is preliminary data.</text>
</comment>
<evidence type="ECO:0000313" key="7">
    <source>
        <dbReference type="EMBL" id="MEJ1250434.1"/>
    </source>
</evidence>
<feature type="compositionally biased region" description="Low complexity" evidence="5">
    <location>
        <begin position="181"/>
        <end position="197"/>
    </location>
</feature>
<evidence type="ECO:0000256" key="3">
    <source>
        <dbReference type="ARBA" id="ARBA00022989"/>
    </source>
</evidence>
<gene>
    <name evidence="7" type="ORF">WB794_12200</name>
</gene>
<feature type="region of interest" description="Disordered" evidence="5">
    <location>
        <begin position="177"/>
        <end position="206"/>
    </location>
</feature>
<dbReference type="RefSeq" id="WP_337336137.1">
    <property type="nucleotide sequence ID" value="NZ_JBBDHC010000020.1"/>
</dbReference>
<keyword evidence="8" id="KW-1185">Reference proteome</keyword>
<keyword evidence="4 6" id="KW-0472">Membrane</keyword>
<evidence type="ECO:0000256" key="5">
    <source>
        <dbReference type="SAM" id="MobiDB-lite"/>
    </source>
</evidence>
<feature type="transmembrane region" description="Helical" evidence="6">
    <location>
        <begin position="106"/>
        <end position="127"/>
    </location>
</feature>
<dbReference type="InterPro" id="IPR052719">
    <property type="entry name" value="CvpA-like"/>
</dbReference>
<sequence>MLTWIDITLLGILGLSAVMGLWRGLVTEVMSLAVWIGAGWLAFAAGPAVAAMFEPHIGSPTARWALGYASVFLAALMVGALLVWLIQRLVKGTGLSGTDRLLGLGFGLARGAFIGCLLVLVAGFTPLPQEAAWRASPLLPGFSRGAAWMGQWLPEALAEHLSFERAAAWLPALPVPGENDASGTAPEPAASAPADATPRPDPPRDS</sequence>
<dbReference type="Proteomes" id="UP001364472">
    <property type="component" value="Unassembled WGS sequence"/>
</dbReference>
<feature type="transmembrane region" description="Helical" evidence="6">
    <location>
        <begin position="32"/>
        <end position="53"/>
    </location>
</feature>
<keyword evidence="3 6" id="KW-1133">Transmembrane helix</keyword>
<name>A0AAW9RD12_9GAMM</name>
<evidence type="ECO:0000256" key="2">
    <source>
        <dbReference type="ARBA" id="ARBA00022692"/>
    </source>
</evidence>
<dbReference type="GO" id="GO:0009403">
    <property type="term" value="P:toxin biosynthetic process"/>
    <property type="evidence" value="ECO:0007669"/>
    <property type="project" value="InterPro"/>
</dbReference>
<reference evidence="7 8" key="1">
    <citation type="journal article" date="2016" name="Antonie Van Leeuwenhoek">
        <title>Denitratimonas tolerans gen. nov., sp. nov., a denitrifying bacterium isolated from a bioreactor for tannery wastewater treatment.</title>
        <authorList>
            <person name="Han S.I."/>
            <person name="Kim J.O."/>
            <person name="Lee Y.R."/>
            <person name="Ekpeghere K.I."/>
            <person name="Koh S.C."/>
            <person name="Whang K.S."/>
        </authorList>
    </citation>
    <scope>NUCLEOTIDE SEQUENCE [LARGE SCALE GENOMIC DNA]</scope>
    <source>
        <strain evidence="7 8">KACC 17565</strain>
    </source>
</reference>
<evidence type="ECO:0000256" key="1">
    <source>
        <dbReference type="ARBA" id="ARBA00004141"/>
    </source>
</evidence>
<dbReference type="Pfam" id="PF02674">
    <property type="entry name" value="Colicin_V"/>
    <property type="match status" value="1"/>
</dbReference>
<evidence type="ECO:0000313" key="8">
    <source>
        <dbReference type="Proteomes" id="UP001364472"/>
    </source>
</evidence>
<proteinExistence type="predicted"/>
<keyword evidence="2 6" id="KW-0812">Transmembrane</keyword>
<comment type="subcellular location">
    <subcellularLocation>
        <location evidence="1">Membrane</location>
        <topology evidence="1">Multi-pass membrane protein</topology>
    </subcellularLocation>
</comment>
<evidence type="ECO:0000256" key="4">
    <source>
        <dbReference type="ARBA" id="ARBA00023136"/>
    </source>
</evidence>
<dbReference type="GO" id="GO:0016020">
    <property type="term" value="C:membrane"/>
    <property type="evidence" value="ECO:0007669"/>
    <property type="project" value="UniProtKB-SubCell"/>
</dbReference>
<dbReference type="PANTHER" id="PTHR36926">
    <property type="entry name" value="COLICIN V PRODUCTION PROTEIN"/>
    <property type="match status" value="1"/>
</dbReference>
<dbReference type="EMBL" id="JBBDHC010000020">
    <property type="protein sequence ID" value="MEJ1250434.1"/>
    <property type="molecule type" value="Genomic_DNA"/>
</dbReference>
<dbReference type="InterPro" id="IPR003825">
    <property type="entry name" value="Colicin-V_CvpA"/>
</dbReference>
<organism evidence="7 8">
    <name type="scientific">Denitratimonas tolerans</name>
    <dbReference type="NCBI Taxonomy" id="1338420"/>
    <lineage>
        <taxon>Bacteria</taxon>
        <taxon>Pseudomonadati</taxon>
        <taxon>Pseudomonadota</taxon>
        <taxon>Gammaproteobacteria</taxon>
        <taxon>Lysobacterales</taxon>
        <taxon>Lysobacteraceae</taxon>
        <taxon>Denitratimonas</taxon>
    </lineage>
</organism>
<dbReference type="PANTHER" id="PTHR36926:SF1">
    <property type="entry name" value="COLICIN V PRODUCTION PROTEIN"/>
    <property type="match status" value="1"/>
</dbReference>